<keyword evidence="2" id="KW-1185">Reference proteome</keyword>
<dbReference type="HOGENOM" id="CLU_111591_1_0_11"/>
<protein>
    <submittedName>
        <fullName evidence="1">Uncharacterized protein</fullName>
    </submittedName>
</protein>
<evidence type="ECO:0000313" key="1">
    <source>
        <dbReference type="EMBL" id="AEM81781.1"/>
    </source>
</evidence>
<sequence length="199" mass="21914">MTRCKSVTSSARNRKGILSFLGIVMSLVSVFALAGCSGMIEKKKDELGYTPKTRTVADVEEEAAGLSSEIFDVIDLHGKTSKPGPSVARCSGQDEEKFYKVNHAWSLWGVPVKDMKQAMARLKEDLPQRGWKIVKYGPDKSPSKSPELIADSIKKQFSVSIHLYDESDKTGSKAPKSLIYVLMTSACFQVPDGQTVDEY</sequence>
<dbReference type="AlphaFoldDB" id="G2NTD3"/>
<accession>G2NTD3</accession>
<evidence type="ECO:0000313" key="2">
    <source>
        <dbReference type="Proteomes" id="UP000008703"/>
    </source>
</evidence>
<dbReference type="EMBL" id="CP002994">
    <property type="protein sequence ID" value="AEM81781.1"/>
    <property type="molecule type" value="Genomic_DNA"/>
</dbReference>
<gene>
    <name evidence="1" type="ORF">Strvi_2047</name>
</gene>
<dbReference type="Proteomes" id="UP000008703">
    <property type="component" value="Chromosome"/>
</dbReference>
<reference evidence="1" key="1">
    <citation type="submission" date="2011-08" db="EMBL/GenBank/DDBJ databases">
        <title>Complete sequence of chromosome of Streptomyces violaceusniger Tu 4113.</title>
        <authorList>
            <consortium name="US DOE Joint Genome Institute"/>
            <person name="Lucas S."/>
            <person name="Han J."/>
            <person name="Lapidus A."/>
            <person name="Cheng J.-F."/>
            <person name="Goodwin L."/>
            <person name="Pitluck S."/>
            <person name="Peters L."/>
            <person name="Ivanova N."/>
            <person name="Daligault H."/>
            <person name="Detter J.C."/>
            <person name="Han C."/>
            <person name="Tapia R."/>
            <person name="Land M."/>
            <person name="Hauser L."/>
            <person name="Kyrpides N."/>
            <person name="Ivanova N."/>
            <person name="Pagani I."/>
            <person name="Hagen A."/>
            <person name="Katz L."/>
            <person name="Fiedler H.-P."/>
            <person name="Keasling J."/>
            <person name="Fortman J."/>
            <person name="Woyke T."/>
        </authorList>
    </citation>
    <scope>NUCLEOTIDE SEQUENCE [LARGE SCALE GENOMIC DNA]</scope>
    <source>
        <strain evidence="1">Tu 4113</strain>
    </source>
</reference>
<organism evidence="1 2">
    <name type="scientific">Streptomyces violaceusniger (strain Tu 4113)</name>
    <dbReference type="NCBI Taxonomy" id="653045"/>
    <lineage>
        <taxon>Bacteria</taxon>
        <taxon>Bacillati</taxon>
        <taxon>Actinomycetota</taxon>
        <taxon>Actinomycetes</taxon>
        <taxon>Kitasatosporales</taxon>
        <taxon>Streptomycetaceae</taxon>
        <taxon>Streptomyces</taxon>
        <taxon>Streptomyces violaceusniger group</taxon>
    </lineage>
</organism>
<dbReference type="KEGG" id="svl:Strvi_2047"/>
<dbReference type="eggNOG" id="ENOG5031J2K">
    <property type="taxonomic scope" value="Bacteria"/>
</dbReference>
<name>G2NTD3_STRV4</name>
<proteinExistence type="predicted"/>